<dbReference type="GO" id="GO:0022857">
    <property type="term" value="F:transmembrane transporter activity"/>
    <property type="evidence" value="ECO:0007669"/>
    <property type="project" value="InterPro"/>
</dbReference>
<dbReference type="PANTHER" id="PTHR23502">
    <property type="entry name" value="MAJOR FACILITATOR SUPERFAMILY"/>
    <property type="match status" value="1"/>
</dbReference>
<evidence type="ECO:0000256" key="3">
    <source>
        <dbReference type="ARBA" id="ARBA00022989"/>
    </source>
</evidence>
<keyword evidence="6" id="KW-1185">Reference proteome</keyword>
<evidence type="ECO:0000256" key="4">
    <source>
        <dbReference type="ARBA" id="ARBA00023136"/>
    </source>
</evidence>
<accession>A0A0N1H1H4</accession>
<dbReference type="PANTHER" id="PTHR23502:SF20">
    <property type="entry name" value="TRANSPORTER, PUTATIVE (AFU_ORTHOLOGUE AFUA_6G13880)-RELATED"/>
    <property type="match status" value="1"/>
</dbReference>
<sequence>MPLGILRDDKLEHVPGTAPLSDQNKNDTEYAGVDASLLKHDSTGKIVLVPQPSDSINDPYNWPKMKKFLFVAAFLYGCGCVGAIGPLLGAGFVPLSAELDVPLPKFISGFQGALICAIGVGSLVCNTLAVKYGKRPIYLITSLGLAVTCFWAAAAKSFPSLVAAGIADVWFVHERGFITGLFNLGVLGGINLGPPIAGPVIQYAGYKTCLYAMGGAFVLQLILTFLFMPETAFVRSSTLNIDTTAHTIAVNEKTVEEHVEGSEAHHNASARPLVDKKISFAREMLPYSGYVNHVSLWRVAVEPFKLLASPIVLWAVLLFTTILAWLVGISIASSQIFSAPPYSFSIVEVGATNVSSFVAGLLGSFISGPAIDGVSKFMARKNKGIFEPEFRLPIMVVFVLLTAGGFFGWGEAAYQLSPWPVPVVVCLGLINLGAQLGTTCLITYLVDCHREQAGEALGVINFFKNFFVFGLTFYFNTWIADDGVRNVFFTLAGITIGVTLLTIPMYIFGKKSRSWVYRHNITLTSG</sequence>
<dbReference type="GeneID" id="28732393"/>
<comment type="caution">
    <text evidence="5">The sequence shown here is derived from an EMBL/GenBank/DDBJ whole genome shotgun (WGS) entry which is preliminary data.</text>
</comment>
<dbReference type="Gene3D" id="1.20.1250.20">
    <property type="entry name" value="MFS general substrate transporter like domains"/>
    <property type="match status" value="1"/>
</dbReference>
<dbReference type="InterPro" id="IPR011701">
    <property type="entry name" value="MFS"/>
</dbReference>
<keyword evidence="4" id="KW-0472">Membrane</keyword>
<dbReference type="SUPFAM" id="SSF103473">
    <property type="entry name" value="MFS general substrate transporter"/>
    <property type="match status" value="1"/>
</dbReference>
<dbReference type="VEuPathDB" id="FungiDB:AB675_11647"/>
<dbReference type="Proteomes" id="UP000038010">
    <property type="component" value="Unassembled WGS sequence"/>
</dbReference>
<reference evidence="5 6" key="1">
    <citation type="submission" date="2015-06" db="EMBL/GenBank/DDBJ databases">
        <title>Draft genome of the ant-associated black yeast Phialophora attae CBS 131958.</title>
        <authorList>
            <person name="Moreno L.F."/>
            <person name="Stielow B.J."/>
            <person name="de Hoog S."/>
            <person name="Vicente V.A."/>
            <person name="Weiss V.A."/>
            <person name="de Vries M."/>
            <person name="Cruz L.M."/>
            <person name="Souza E.M."/>
        </authorList>
    </citation>
    <scope>NUCLEOTIDE SEQUENCE [LARGE SCALE GENOMIC DNA]</scope>
    <source>
        <strain evidence="5 6">CBS 131958</strain>
    </source>
</reference>
<comment type="subcellular location">
    <subcellularLocation>
        <location evidence="1">Membrane</location>
        <topology evidence="1">Multi-pass membrane protein</topology>
    </subcellularLocation>
</comment>
<evidence type="ECO:0000256" key="1">
    <source>
        <dbReference type="ARBA" id="ARBA00004141"/>
    </source>
</evidence>
<protein>
    <submittedName>
        <fullName evidence="5">Putative MFS-type transporter</fullName>
    </submittedName>
</protein>
<proteinExistence type="predicted"/>
<dbReference type="STRING" id="1664694.A0A0N1H1H4"/>
<dbReference type="EMBL" id="LFJN01000054">
    <property type="protein sequence ID" value="KPI34637.1"/>
    <property type="molecule type" value="Genomic_DNA"/>
</dbReference>
<keyword evidence="2" id="KW-0812">Transmembrane</keyword>
<dbReference type="OrthoDB" id="2585655at2759"/>
<dbReference type="AlphaFoldDB" id="A0A0N1H1H4"/>
<evidence type="ECO:0000313" key="6">
    <source>
        <dbReference type="Proteomes" id="UP000038010"/>
    </source>
</evidence>
<keyword evidence="3" id="KW-1133">Transmembrane helix</keyword>
<dbReference type="GO" id="GO:0005886">
    <property type="term" value="C:plasma membrane"/>
    <property type="evidence" value="ECO:0007669"/>
    <property type="project" value="TreeGrafter"/>
</dbReference>
<name>A0A0N1H1H4_9EURO</name>
<dbReference type="Pfam" id="PF07690">
    <property type="entry name" value="MFS_1"/>
    <property type="match status" value="1"/>
</dbReference>
<evidence type="ECO:0000313" key="5">
    <source>
        <dbReference type="EMBL" id="KPI34637.1"/>
    </source>
</evidence>
<dbReference type="RefSeq" id="XP_017994600.1">
    <property type="nucleotide sequence ID" value="XM_018140512.1"/>
</dbReference>
<evidence type="ECO:0000256" key="2">
    <source>
        <dbReference type="ARBA" id="ARBA00022692"/>
    </source>
</evidence>
<dbReference type="InterPro" id="IPR036259">
    <property type="entry name" value="MFS_trans_sf"/>
</dbReference>
<gene>
    <name evidence="5" type="ORF">AB675_11647</name>
</gene>
<organism evidence="5 6">
    <name type="scientific">Cyphellophora attinorum</name>
    <dbReference type="NCBI Taxonomy" id="1664694"/>
    <lineage>
        <taxon>Eukaryota</taxon>
        <taxon>Fungi</taxon>
        <taxon>Dikarya</taxon>
        <taxon>Ascomycota</taxon>
        <taxon>Pezizomycotina</taxon>
        <taxon>Eurotiomycetes</taxon>
        <taxon>Chaetothyriomycetidae</taxon>
        <taxon>Chaetothyriales</taxon>
        <taxon>Cyphellophoraceae</taxon>
        <taxon>Cyphellophora</taxon>
    </lineage>
</organism>